<sequence>MRTAAKGVLIIIVIIAVVGIFFAGYRTANNSWESKWADRDAADAKANQAFSEQQRRIEQDRQGAINAIQADAQKQIAKSKRAADAANAESERLQIGINDAIGRIKSGGSDTGTTSSGKAGDTSGPLLAELFREIDTAAGKYAEEADRAYNAGMTCEISYDAVKNGGK</sequence>
<name>A0AB39ABH4_9CAUD</name>
<dbReference type="Pfam" id="PF10721">
    <property type="entry name" value="DUF2514"/>
    <property type="match status" value="1"/>
</dbReference>
<gene>
    <name evidence="3" type="ORF">CVQSGQUC_CDS0056</name>
</gene>
<organism evidence="3">
    <name type="scientific">Pectobacterium phage Amona</name>
    <dbReference type="NCBI Taxonomy" id="3158137"/>
    <lineage>
        <taxon>Viruses</taxon>
        <taxon>Duplodnaviria</taxon>
        <taxon>Heunggongvirae</taxon>
        <taxon>Uroviricota</taxon>
        <taxon>Caudoviricetes</taxon>
    </lineage>
</organism>
<evidence type="ECO:0000256" key="1">
    <source>
        <dbReference type="SAM" id="MobiDB-lite"/>
    </source>
</evidence>
<protein>
    <submittedName>
        <fullName evidence="3">Rz-like spanin</fullName>
    </submittedName>
</protein>
<dbReference type="EMBL" id="PQ008971">
    <property type="protein sequence ID" value="XDF89561.1"/>
    <property type="molecule type" value="Genomic_DNA"/>
</dbReference>
<dbReference type="InterPro" id="IPR019659">
    <property type="entry name" value="DUF2514"/>
</dbReference>
<evidence type="ECO:0000313" key="3">
    <source>
        <dbReference type="EMBL" id="XDF89561.1"/>
    </source>
</evidence>
<feature type="region of interest" description="Disordered" evidence="1">
    <location>
        <begin position="104"/>
        <end position="124"/>
    </location>
</feature>
<evidence type="ECO:0000256" key="2">
    <source>
        <dbReference type="SAM" id="Phobius"/>
    </source>
</evidence>
<accession>A0AB39ABH4</accession>
<keyword evidence="2" id="KW-1133">Transmembrane helix</keyword>
<keyword evidence="2" id="KW-0472">Membrane</keyword>
<keyword evidence="2" id="KW-0812">Transmembrane</keyword>
<reference evidence="3" key="2">
    <citation type="submission" date="2024-07" db="EMBL/GenBank/DDBJ databases">
        <authorList>
            <person name="Pedersen J.S."/>
            <person name="Mulbjerg M.R."/>
            <person name="Carstens A.B."/>
            <person name="Hansen L.H."/>
        </authorList>
    </citation>
    <scope>NUCLEOTIDE SEQUENCE</scope>
</reference>
<proteinExistence type="predicted"/>
<feature type="compositionally biased region" description="Low complexity" evidence="1">
    <location>
        <begin position="106"/>
        <end position="124"/>
    </location>
</feature>
<feature type="transmembrane region" description="Helical" evidence="2">
    <location>
        <begin position="7"/>
        <end position="25"/>
    </location>
</feature>
<reference evidence="3" key="1">
    <citation type="journal article" date="2024" name="Virus Res.">
        <title>A novel genus of Pectobacterium bacteriophages display broad host range by targeting several species of Danish soft rot isolates.</title>
        <authorList>
            <person name="Pedersen J.S."/>
            <person name="Carstens A.B."/>
            <person name="Rothgard M.M."/>
            <person name="Roy C."/>
            <person name="Viry A."/>
            <person name="Papudeshi B."/>
            <person name="Kot W."/>
            <person name="Hille F."/>
            <person name="Franz C.M.A.P."/>
            <person name="Edwards R."/>
            <person name="Hansen L.H."/>
        </authorList>
    </citation>
    <scope>NUCLEOTIDE SEQUENCE</scope>
</reference>